<evidence type="ECO:0000313" key="2">
    <source>
        <dbReference type="EMBL" id="KAJ8341137.1"/>
    </source>
</evidence>
<organism evidence="2 3">
    <name type="scientific">Synaphobranchus kaupii</name>
    <name type="common">Kaup's arrowtooth eel</name>
    <dbReference type="NCBI Taxonomy" id="118154"/>
    <lineage>
        <taxon>Eukaryota</taxon>
        <taxon>Metazoa</taxon>
        <taxon>Chordata</taxon>
        <taxon>Craniata</taxon>
        <taxon>Vertebrata</taxon>
        <taxon>Euteleostomi</taxon>
        <taxon>Actinopterygii</taxon>
        <taxon>Neopterygii</taxon>
        <taxon>Teleostei</taxon>
        <taxon>Anguilliformes</taxon>
        <taxon>Synaphobranchidae</taxon>
        <taxon>Synaphobranchus</taxon>
    </lineage>
</organism>
<evidence type="ECO:0000256" key="1">
    <source>
        <dbReference type="SAM" id="MobiDB-lite"/>
    </source>
</evidence>
<reference evidence="2" key="1">
    <citation type="journal article" date="2023" name="Science">
        <title>Genome structures resolve the early diversification of teleost fishes.</title>
        <authorList>
            <person name="Parey E."/>
            <person name="Louis A."/>
            <person name="Montfort J."/>
            <person name="Bouchez O."/>
            <person name="Roques C."/>
            <person name="Iampietro C."/>
            <person name="Lluch J."/>
            <person name="Castinel A."/>
            <person name="Donnadieu C."/>
            <person name="Desvignes T."/>
            <person name="Floi Bucao C."/>
            <person name="Jouanno E."/>
            <person name="Wen M."/>
            <person name="Mejri S."/>
            <person name="Dirks R."/>
            <person name="Jansen H."/>
            <person name="Henkel C."/>
            <person name="Chen W.J."/>
            <person name="Zahm M."/>
            <person name="Cabau C."/>
            <person name="Klopp C."/>
            <person name="Thompson A.W."/>
            <person name="Robinson-Rechavi M."/>
            <person name="Braasch I."/>
            <person name="Lecointre G."/>
            <person name="Bobe J."/>
            <person name="Postlethwait J.H."/>
            <person name="Berthelot C."/>
            <person name="Roest Crollius H."/>
            <person name="Guiguen Y."/>
        </authorList>
    </citation>
    <scope>NUCLEOTIDE SEQUENCE</scope>
    <source>
        <strain evidence="2">WJC10195</strain>
    </source>
</reference>
<feature type="region of interest" description="Disordered" evidence="1">
    <location>
        <begin position="55"/>
        <end position="114"/>
    </location>
</feature>
<dbReference type="Proteomes" id="UP001152622">
    <property type="component" value="Chromosome 15"/>
</dbReference>
<keyword evidence="3" id="KW-1185">Reference proteome</keyword>
<name>A0A9Q1ELW9_SYNKA</name>
<proteinExistence type="predicted"/>
<comment type="caution">
    <text evidence="2">The sequence shown here is derived from an EMBL/GenBank/DDBJ whole genome shotgun (WGS) entry which is preliminary data.</text>
</comment>
<sequence length="214" mass="24195">MPKIPTEKALRRVMKSGTYYQRDKLLETPPPNPRPARCDYCYVCSTGRETAHAANAQERSNRRRCSVRSSPWQRAPRGEVSADPAVPTADASLPSSRQSGCCRGPSQIHSHPPARRLPCTHFITRLLFPCSREETYRALLWLCYRFTRPRRKAHTQFPSDINPSLTALSESRRDAREIPTSEEAFTAESRSSVSASERNICHTRVPTTLLSSLL</sequence>
<dbReference type="AlphaFoldDB" id="A0A9Q1ELW9"/>
<protein>
    <submittedName>
        <fullName evidence="2">Uncharacterized protein</fullName>
    </submittedName>
</protein>
<accession>A0A9Q1ELW9</accession>
<dbReference type="EMBL" id="JAINUF010000015">
    <property type="protein sequence ID" value="KAJ8341137.1"/>
    <property type="molecule type" value="Genomic_DNA"/>
</dbReference>
<feature type="compositionally biased region" description="Basic and acidic residues" evidence="1">
    <location>
        <begin position="1"/>
        <end position="10"/>
    </location>
</feature>
<evidence type="ECO:0000313" key="3">
    <source>
        <dbReference type="Proteomes" id="UP001152622"/>
    </source>
</evidence>
<feature type="region of interest" description="Disordered" evidence="1">
    <location>
        <begin position="1"/>
        <end position="34"/>
    </location>
</feature>
<gene>
    <name evidence="2" type="ORF">SKAU_G00334280</name>
</gene>